<organism evidence="1 2">
    <name type="scientific">Pedobacter gandavensis</name>
    <dbReference type="NCBI Taxonomy" id="2679963"/>
    <lineage>
        <taxon>Bacteria</taxon>
        <taxon>Pseudomonadati</taxon>
        <taxon>Bacteroidota</taxon>
        <taxon>Sphingobacteriia</taxon>
        <taxon>Sphingobacteriales</taxon>
        <taxon>Sphingobacteriaceae</taxon>
        <taxon>Pedobacter</taxon>
    </lineage>
</organism>
<evidence type="ECO:0000313" key="2">
    <source>
        <dbReference type="Proteomes" id="UP000636110"/>
    </source>
</evidence>
<protein>
    <recommendedName>
        <fullName evidence="3">DUF4374 domain-containing protein</fullName>
    </recommendedName>
</protein>
<keyword evidence="2" id="KW-1185">Reference proteome</keyword>
<comment type="caution">
    <text evidence="1">The sequence shown here is derived from an EMBL/GenBank/DDBJ whole genome shotgun (WGS) entry which is preliminary data.</text>
</comment>
<evidence type="ECO:0008006" key="3">
    <source>
        <dbReference type="Google" id="ProtNLM"/>
    </source>
</evidence>
<dbReference type="RefSeq" id="WP_182958600.1">
    <property type="nucleotide sequence ID" value="NZ_WNXC01000005.1"/>
</dbReference>
<accession>A0ABR6EXR6</accession>
<sequence>MALLFLLACQQNTKEPSYKYGLISYDSLENKVHLTRLNSLMDPKEIGPRTEVNFNGFILAQKDSRYFVMDQEQKSFVCYQVDEKGIKALSMISMKDIPWEPYMSWVNWIDAHTILIGTVNNHKFNYLEIDLDAMKINRKGLLNVPETSADNNYVGVSGQFIKDKLFVSYTFQKGMMREHIVPCDDTMYLAQFNYPDLTLENTAQDHRTTWPGSYAILAPNSLVYQDNIYVLGQPGGRTGNRKGTASAILKIDTEKNNFDPSYNFKVADGIQEEAYTLHDIGDGLAISSVVQLDKVHSFENYMINRVANYVVLDLKHQKKTQLNLPDVQLDWIFNTIWDEDFAYISVYQQDGKSQIWQYNRKAATLKKGVLIKGAVVRISRLEK</sequence>
<proteinExistence type="predicted"/>
<name>A0ABR6EXR6_9SPHI</name>
<dbReference type="Proteomes" id="UP000636110">
    <property type="component" value="Unassembled WGS sequence"/>
</dbReference>
<evidence type="ECO:0000313" key="1">
    <source>
        <dbReference type="EMBL" id="MBB2150080.1"/>
    </source>
</evidence>
<gene>
    <name evidence="1" type="ORF">GM920_14350</name>
</gene>
<dbReference type="EMBL" id="WNXC01000005">
    <property type="protein sequence ID" value="MBB2150080.1"/>
    <property type="molecule type" value="Genomic_DNA"/>
</dbReference>
<reference evidence="1 2" key="1">
    <citation type="submission" date="2019-11" db="EMBL/GenBank/DDBJ databases">
        <title>Description of Pedobacter sp. LMG 31462T.</title>
        <authorList>
            <person name="Carlier A."/>
            <person name="Qi S."/>
            <person name="Vandamme P."/>
        </authorList>
    </citation>
    <scope>NUCLEOTIDE SEQUENCE [LARGE SCALE GENOMIC DNA]</scope>
    <source>
        <strain evidence="1 2">LMG 31462</strain>
    </source>
</reference>